<feature type="transmembrane region" description="Helical" evidence="8">
    <location>
        <begin position="20"/>
        <end position="38"/>
    </location>
</feature>
<dbReference type="GO" id="GO:0015528">
    <property type="term" value="F:lactose:proton symporter activity"/>
    <property type="evidence" value="ECO:0007669"/>
    <property type="project" value="TreeGrafter"/>
</dbReference>
<dbReference type="InterPro" id="IPR026032">
    <property type="entry name" value="HcaT-like"/>
</dbReference>
<dbReference type="PIRSF" id="PIRSF004925">
    <property type="entry name" value="HcaT"/>
    <property type="match status" value="1"/>
</dbReference>
<name>A0A2U8VP44_9HYPH</name>
<feature type="transmembrane region" description="Helical" evidence="8">
    <location>
        <begin position="50"/>
        <end position="70"/>
    </location>
</feature>
<keyword evidence="5 8" id="KW-0812">Transmembrane</keyword>
<evidence type="ECO:0000256" key="6">
    <source>
        <dbReference type="ARBA" id="ARBA00022989"/>
    </source>
</evidence>
<dbReference type="GO" id="GO:0030395">
    <property type="term" value="F:lactose binding"/>
    <property type="evidence" value="ECO:0007669"/>
    <property type="project" value="TreeGrafter"/>
</dbReference>
<organism evidence="10 11">
    <name type="scientific">Methylobacterium radiodurans</name>
    <dbReference type="NCBI Taxonomy" id="2202828"/>
    <lineage>
        <taxon>Bacteria</taxon>
        <taxon>Pseudomonadati</taxon>
        <taxon>Pseudomonadota</taxon>
        <taxon>Alphaproteobacteria</taxon>
        <taxon>Hyphomicrobiales</taxon>
        <taxon>Methylobacteriaceae</taxon>
        <taxon>Methylobacterium</taxon>
    </lineage>
</organism>
<keyword evidence="3" id="KW-1003">Cell membrane</keyword>
<evidence type="ECO:0000313" key="11">
    <source>
        <dbReference type="Proteomes" id="UP000246058"/>
    </source>
</evidence>
<evidence type="ECO:0000256" key="1">
    <source>
        <dbReference type="ARBA" id="ARBA00004429"/>
    </source>
</evidence>
<dbReference type="PANTHER" id="PTHR23522">
    <property type="entry name" value="BLL5896 PROTEIN"/>
    <property type="match status" value="1"/>
</dbReference>
<feature type="transmembrane region" description="Helical" evidence="8">
    <location>
        <begin position="343"/>
        <end position="367"/>
    </location>
</feature>
<comment type="subcellular location">
    <subcellularLocation>
        <location evidence="1">Cell inner membrane</location>
        <topology evidence="1">Multi-pass membrane protein</topology>
    </subcellularLocation>
</comment>
<dbReference type="InterPro" id="IPR024989">
    <property type="entry name" value="MFS_assoc_dom"/>
</dbReference>
<dbReference type="OrthoDB" id="9150135at2"/>
<keyword evidence="11" id="KW-1185">Reference proteome</keyword>
<feature type="transmembrane region" description="Helical" evidence="8">
    <location>
        <begin position="167"/>
        <end position="185"/>
    </location>
</feature>
<feature type="domain" description="Major facilitator superfamily associated" evidence="9">
    <location>
        <begin position="21"/>
        <end position="376"/>
    </location>
</feature>
<feature type="transmembrane region" description="Helical" evidence="8">
    <location>
        <begin position="248"/>
        <end position="269"/>
    </location>
</feature>
<feature type="transmembrane region" description="Helical" evidence="8">
    <location>
        <begin position="276"/>
        <end position="298"/>
    </location>
</feature>
<keyword evidence="2" id="KW-0813">Transport</keyword>
<dbReference type="SUPFAM" id="SSF103473">
    <property type="entry name" value="MFS general substrate transporter"/>
    <property type="match status" value="1"/>
</dbReference>
<feature type="transmembrane region" description="Helical" evidence="8">
    <location>
        <begin position="373"/>
        <end position="391"/>
    </location>
</feature>
<dbReference type="InterPro" id="IPR036259">
    <property type="entry name" value="MFS_trans_sf"/>
</dbReference>
<feature type="transmembrane region" description="Helical" evidence="8">
    <location>
        <begin position="82"/>
        <end position="100"/>
    </location>
</feature>
<evidence type="ECO:0000313" key="10">
    <source>
        <dbReference type="EMBL" id="AWN35320.1"/>
    </source>
</evidence>
<feature type="transmembrane region" description="Helical" evidence="8">
    <location>
        <begin position="143"/>
        <end position="161"/>
    </location>
</feature>
<dbReference type="Pfam" id="PF12832">
    <property type="entry name" value="MFS_1_like"/>
    <property type="match status" value="1"/>
</dbReference>
<dbReference type="PROSITE" id="PS51257">
    <property type="entry name" value="PROKAR_LIPOPROTEIN"/>
    <property type="match status" value="1"/>
</dbReference>
<dbReference type="KEGG" id="meti:DK427_05890"/>
<accession>A0A2U8VP44</accession>
<feature type="transmembrane region" description="Helical" evidence="8">
    <location>
        <begin position="106"/>
        <end position="131"/>
    </location>
</feature>
<dbReference type="Proteomes" id="UP000246058">
    <property type="component" value="Chromosome"/>
</dbReference>
<feature type="transmembrane region" description="Helical" evidence="8">
    <location>
        <begin position="222"/>
        <end position="242"/>
    </location>
</feature>
<dbReference type="AlphaFoldDB" id="A0A2U8VP44"/>
<reference evidence="10 11" key="1">
    <citation type="submission" date="2018-05" db="EMBL/GenBank/DDBJ databases">
        <title>Complete Genome Sequence of Methylobacterium sp. 17Sr1-43.</title>
        <authorList>
            <person name="Srinivasan S."/>
        </authorList>
    </citation>
    <scope>NUCLEOTIDE SEQUENCE [LARGE SCALE GENOMIC DNA]</scope>
    <source>
        <strain evidence="10 11">17Sr1-43</strain>
    </source>
</reference>
<evidence type="ECO:0000256" key="2">
    <source>
        <dbReference type="ARBA" id="ARBA00022448"/>
    </source>
</evidence>
<keyword evidence="7 8" id="KW-0472">Membrane</keyword>
<evidence type="ECO:0000256" key="4">
    <source>
        <dbReference type="ARBA" id="ARBA00022519"/>
    </source>
</evidence>
<keyword evidence="4" id="KW-0997">Cell inner membrane</keyword>
<protein>
    <submittedName>
        <fullName evidence="10">MFS transporter</fullName>
    </submittedName>
</protein>
<gene>
    <name evidence="10" type="ORF">DK427_05890</name>
</gene>
<sequence>MGVGRPGDDVAERAGFARYLALYAGLYGAYGCLSPLLPNLMAARGLTPEAIGLVLAAATLVRLVAAPIAGRLADARDAARPILAASAVAAGLCAAAHLPVHGFGPVLAAGLAYAVATAPLAPLADALALGAARGGEAFTYGRVRAAGSAAFIAASAAAGWLVEARGLAAAVLVGALLFVGAGWLAQRLPTGEREPGAGLGAEQGLGGGLGALLHLSAFRRTLLVAALVVGAHGLHEAFAMILWRSSGIGAGAAGLLWAEAVAAEVLVFLGVGPPLLARIGLAGGLALAAGAGALRWVIAAQTTALPWLVGAQALHGLSFALLHLACLGLIAETVPPRLRATALTLYGSVGLGLAGALVTLASGPLYAAFGARAFWAMAALSLAALPLAHTLRRR</sequence>
<dbReference type="GO" id="GO:0005886">
    <property type="term" value="C:plasma membrane"/>
    <property type="evidence" value="ECO:0007669"/>
    <property type="project" value="UniProtKB-SubCell"/>
</dbReference>
<evidence type="ECO:0000256" key="3">
    <source>
        <dbReference type="ARBA" id="ARBA00022475"/>
    </source>
</evidence>
<evidence type="ECO:0000256" key="7">
    <source>
        <dbReference type="ARBA" id="ARBA00023136"/>
    </source>
</evidence>
<proteinExistence type="predicted"/>
<dbReference type="Gene3D" id="1.20.1250.20">
    <property type="entry name" value="MFS general substrate transporter like domains"/>
    <property type="match status" value="2"/>
</dbReference>
<keyword evidence="6 8" id="KW-1133">Transmembrane helix</keyword>
<dbReference type="EMBL" id="CP029551">
    <property type="protein sequence ID" value="AWN35320.1"/>
    <property type="molecule type" value="Genomic_DNA"/>
</dbReference>
<dbReference type="PANTHER" id="PTHR23522:SF10">
    <property type="entry name" value="3-PHENYLPROPIONIC ACID TRANSPORTER-RELATED"/>
    <property type="match status" value="1"/>
</dbReference>
<dbReference type="NCBIfam" id="NF037955">
    <property type="entry name" value="mfs"/>
    <property type="match status" value="1"/>
</dbReference>
<evidence type="ECO:0000256" key="8">
    <source>
        <dbReference type="SAM" id="Phobius"/>
    </source>
</evidence>
<feature type="transmembrane region" description="Helical" evidence="8">
    <location>
        <begin position="304"/>
        <end position="331"/>
    </location>
</feature>
<evidence type="ECO:0000259" key="9">
    <source>
        <dbReference type="Pfam" id="PF12832"/>
    </source>
</evidence>
<evidence type="ECO:0000256" key="5">
    <source>
        <dbReference type="ARBA" id="ARBA00022692"/>
    </source>
</evidence>